<evidence type="ECO:0000256" key="1">
    <source>
        <dbReference type="ARBA" id="ARBA00001933"/>
    </source>
</evidence>
<keyword evidence="3" id="KW-0663">Pyridoxal phosphate</keyword>
<comment type="cofactor">
    <cofactor evidence="1">
        <name>pyridoxal 5'-phosphate</name>
        <dbReference type="ChEBI" id="CHEBI:597326"/>
    </cofactor>
</comment>
<accession>A0A3S3SU12</accession>
<proteinExistence type="inferred from homology"/>
<keyword evidence="7" id="KW-0032">Aminotransferase</keyword>
<dbReference type="InterPro" id="IPR051798">
    <property type="entry name" value="Class-II_PLP-Dep_Aminotrans"/>
</dbReference>
<dbReference type="InterPro" id="IPR004839">
    <property type="entry name" value="Aminotransferase_I/II_large"/>
</dbReference>
<dbReference type="EMBL" id="SBIP01000006">
    <property type="protein sequence ID" value="RWX74794.1"/>
    <property type="molecule type" value="Genomic_DNA"/>
</dbReference>
<comment type="similarity">
    <text evidence="5">Belongs to the class-II pyridoxal-phosphate-dependent aminotransferase family. MalY/PatB cystathionine beta-lyase subfamily.</text>
</comment>
<gene>
    <name evidence="7" type="ORF">EPK99_23100</name>
</gene>
<keyword evidence="4" id="KW-0456">Lyase</keyword>
<dbReference type="InterPro" id="IPR015422">
    <property type="entry name" value="PyrdxlP-dep_Trfase_small"/>
</dbReference>
<dbReference type="GO" id="GO:0030170">
    <property type="term" value="F:pyridoxal phosphate binding"/>
    <property type="evidence" value="ECO:0007669"/>
    <property type="project" value="InterPro"/>
</dbReference>
<evidence type="ECO:0000256" key="4">
    <source>
        <dbReference type="ARBA" id="ARBA00023239"/>
    </source>
</evidence>
<dbReference type="Proteomes" id="UP000287687">
    <property type="component" value="Unassembled WGS sequence"/>
</dbReference>
<protein>
    <recommendedName>
        <fullName evidence="2">cysteine-S-conjugate beta-lyase</fullName>
        <ecNumber evidence="2">4.4.1.13</ecNumber>
    </recommendedName>
</protein>
<organism evidence="7 8">
    <name type="scientific">Neorhizobium lilium</name>
    <dbReference type="NCBI Taxonomy" id="2503024"/>
    <lineage>
        <taxon>Bacteria</taxon>
        <taxon>Pseudomonadati</taxon>
        <taxon>Pseudomonadota</taxon>
        <taxon>Alphaproteobacteria</taxon>
        <taxon>Hyphomicrobiales</taxon>
        <taxon>Rhizobiaceae</taxon>
        <taxon>Rhizobium/Agrobacterium group</taxon>
        <taxon>Neorhizobium</taxon>
    </lineage>
</organism>
<dbReference type="PANTHER" id="PTHR43525">
    <property type="entry name" value="PROTEIN MALY"/>
    <property type="match status" value="1"/>
</dbReference>
<sequence>MTHVEELELDFLRARLSAKWATFDEHVLPSNPAEMDFATAPPIQRAMERVVAKQQYGYSPRGSDSPAVLLAEAFARRMHDKFGWADADPSRVVIVNDLVQALMASVLAFSEPDQGVVLQVPAYPAFLGIVAQSGRRLVANRMIDTGSSYILDADDFVAITTSDVKVLLLCLPQNPTGRVFGKSELAPLIQHAIDNDMVIVSDEIHADLMLDGRVHVPLAKMFPEAGDRTITLYSATKSFNIPGLRTAIMHFGSAILQERFTAKIPPFLLGTPAVPGYFATLAAWEEAGNWCDHLVEVLARNRDHMHGRFAAELPEIKIYTPEATYLLWLDCAGLPTSGVPYENFLEQAQVAGGDGRNFGAGYDRFVRLNFASSRTILDEKIDRIVRTVRANQ</sequence>
<feature type="domain" description="Aminotransferase class I/classII large" evidence="6">
    <location>
        <begin position="70"/>
        <end position="383"/>
    </location>
</feature>
<dbReference type="GO" id="GO:0008483">
    <property type="term" value="F:transaminase activity"/>
    <property type="evidence" value="ECO:0007669"/>
    <property type="project" value="UniProtKB-KW"/>
</dbReference>
<evidence type="ECO:0000313" key="8">
    <source>
        <dbReference type="Proteomes" id="UP000287687"/>
    </source>
</evidence>
<dbReference type="SUPFAM" id="SSF53383">
    <property type="entry name" value="PLP-dependent transferases"/>
    <property type="match status" value="1"/>
</dbReference>
<name>A0A3S3SU12_9HYPH</name>
<evidence type="ECO:0000259" key="6">
    <source>
        <dbReference type="Pfam" id="PF00155"/>
    </source>
</evidence>
<dbReference type="PANTHER" id="PTHR43525:SF1">
    <property type="entry name" value="PROTEIN MALY"/>
    <property type="match status" value="1"/>
</dbReference>
<dbReference type="EC" id="4.4.1.13" evidence="2"/>
<keyword evidence="7" id="KW-0808">Transferase</keyword>
<dbReference type="Gene3D" id="3.90.1150.10">
    <property type="entry name" value="Aspartate Aminotransferase, domain 1"/>
    <property type="match status" value="1"/>
</dbReference>
<dbReference type="OrthoDB" id="3224382at2"/>
<dbReference type="Gene3D" id="3.40.640.10">
    <property type="entry name" value="Type I PLP-dependent aspartate aminotransferase-like (Major domain)"/>
    <property type="match status" value="1"/>
</dbReference>
<evidence type="ECO:0000256" key="2">
    <source>
        <dbReference type="ARBA" id="ARBA00012224"/>
    </source>
</evidence>
<dbReference type="InterPro" id="IPR015421">
    <property type="entry name" value="PyrdxlP-dep_Trfase_major"/>
</dbReference>
<dbReference type="GO" id="GO:0047804">
    <property type="term" value="F:cysteine-S-conjugate beta-lyase activity"/>
    <property type="evidence" value="ECO:0007669"/>
    <property type="project" value="UniProtKB-EC"/>
</dbReference>
<dbReference type="InterPro" id="IPR015424">
    <property type="entry name" value="PyrdxlP-dep_Trfase"/>
</dbReference>
<evidence type="ECO:0000256" key="5">
    <source>
        <dbReference type="ARBA" id="ARBA00037974"/>
    </source>
</evidence>
<dbReference type="Pfam" id="PF00155">
    <property type="entry name" value="Aminotran_1_2"/>
    <property type="match status" value="1"/>
</dbReference>
<comment type="caution">
    <text evidence="7">The sequence shown here is derived from an EMBL/GenBank/DDBJ whole genome shotgun (WGS) entry which is preliminary data.</text>
</comment>
<dbReference type="CDD" id="cd00609">
    <property type="entry name" value="AAT_like"/>
    <property type="match status" value="1"/>
</dbReference>
<dbReference type="AlphaFoldDB" id="A0A3S3SU12"/>
<dbReference type="RefSeq" id="WP_128445455.1">
    <property type="nucleotide sequence ID" value="NZ_SBIP01000006.1"/>
</dbReference>
<evidence type="ECO:0000313" key="7">
    <source>
        <dbReference type="EMBL" id="RWX74794.1"/>
    </source>
</evidence>
<keyword evidence="8" id="KW-1185">Reference proteome</keyword>
<reference evidence="7 8" key="1">
    <citation type="submission" date="2019-01" db="EMBL/GenBank/DDBJ databases">
        <title>The draft genome of Rhizobium sp. 24NR.</title>
        <authorList>
            <person name="Liu L."/>
            <person name="Liang L."/>
            <person name="Shi S."/>
            <person name="Xu L."/>
            <person name="Wang X."/>
            <person name="Li L."/>
            <person name="Zhang X."/>
        </authorList>
    </citation>
    <scope>NUCLEOTIDE SEQUENCE [LARGE SCALE GENOMIC DNA]</scope>
    <source>
        <strain evidence="7 8">24NR</strain>
    </source>
</reference>
<evidence type="ECO:0000256" key="3">
    <source>
        <dbReference type="ARBA" id="ARBA00022898"/>
    </source>
</evidence>